<keyword evidence="7 8" id="KW-0349">Heme</keyword>
<evidence type="ECO:0000313" key="9">
    <source>
        <dbReference type="EMBL" id="KAF4332849.1"/>
    </source>
</evidence>
<evidence type="ECO:0000256" key="8">
    <source>
        <dbReference type="RuleBase" id="RU000461"/>
    </source>
</evidence>
<evidence type="ECO:0000256" key="3">
    <source>
        <dbReference type="ARBA" id="ARBA00022723"/>
    </source>
</evidence>
<dbReference type="GO" id="GO:0004497">
    <property type="term" value="F:monooxygenase activity"/>
    <property type="evidence" value="ECO:0007669"/>
    <property type="project" value="UniProtKB-KW"/>
</dbReference>
<evidence type="ECO:0000256" key="6">
    <source>
        <dbReference type="ARBA" id="ARBA00023033"/>
    </source>
</evidence>
<dbReference type="Gene3D" id="1.10.630.10">
    <property type="entry name" value="Cytochrome P450"/>
    <property type="match status" value="1"/>
</dbReference>
<keyword evidence="4 8" id="KW-0560">Oxidoreductase</keyword>
<comment type="caution">
    <text evidence="9">The sequence shown here is derived from an EMBL/GenBank/DDBJ whole genome shotgun (WGS) entry which is preliminary data.</text>
</comment>
<evidence type="ECO:0000256" key="2">
    <source>
        <dbReference type="ARBA" id="ARBA00010617"/>
    </source>
</evidence>
<evidence type="ECO:0000256" key="1">
    <source>
        <dbReference type="ARBA" id="ARBA00001971"/>
    </source>
</evidence>
<dbReference type="GO" id="GO:0005506">
    <property type="term" value="F:iron ion binding"/>
    <property type="evidence" value="ECO:0007669"/>
    <property type="project" value="InterPro"/>
</dbReference>
<comment type="cofactor">
    <cofactor evidence="1 7">
        <name>heme</name>
        <dbReference type="ChEBI" id="CHEBI:30413"/>
    </cofactor>
</comment>
<keyword evidence="3 7" id="KW-0479">Metal-binding</keyword>
<protein>
    <submittedName>
        <fullName evidence="9">Cytochrome P450 monooxygenase monooxygenase (LovA)</fullName>
    </submittedName>
</protein>
<reference evidence="9" key="1">
    <citation type="journal article" date="2017" name="Mycologia">
        <title>Fusarium algeriense, sp. nov., a novel toxigenic crown rot pathogen of durum wheat from Algeria is nested in the Fusarium burgessii species complex.</title>
        <authorList>
            <person name="Laraba I."/>
            <person name="Keddad A."/>
            <person name="Boureghda H."/>
            <person name="Abdallah N."/>
            <person name="Vaughan M.M."/>
            <person name="Proctor R.H."/>
            <person name="Busman M."/>
            <person name="O'Donnell K."/>
        </authorList>
    </citation>
    <scope>NUCLEOTIDE SEQUENCE</scope>
    <source>
        <strain evidence="9">NRRL 25174</strain>
    </source>
</reference>
<sequence length="519" mass="59004">MENVSSLAASPIGVDYQLPQFVNESHCTRYYITITIFLLAVWFFFPKSKKQTSHLDIPFYKAPKTKWIFDAETLIKDSYGKFRDRVYQIKATEGVQVLVPARLVGELKGLPEDILSATEAVSDALQSKYTKFSPGHNGELLALLVRTKLTQNLTRVVPLLKQELEHLLATEFPTCEDWTPVKWQPFSLRAIARLSGRAFVGPSINRDEKWMDTTINFAVHVFVACAKLQFIPEWARPVGQHLVSELRLIRKDIKIAKEMLKPILEERLRDMEISNGQDAPDDMVQWLIEALPEGEKADLTTQAELQLIIAAASIHTTNNLLCECLCDLAAYPDVQEELREEAYGILEVDNGWENKESMAKLKKLDSFMREVQRLNGNITSFIRKVMKPISLSDGTELPAGTKVLAPQAGIALDERYFPDPERFDAFRFYKLRQESAEASNRWQFTSLNDTYINFGAGKHACPGRFFASNEIKLVLAHLLINYDIRLKAGEDRPKAMSVVMSKAPSPDTELEFRRRSWAA</sequence>
<dbReference type="InterPro" id="IPR036396">
    <property type="entry name" value="Cyt_P450_sf"/>
</dbReference>
<dbReference type="EMBL" id="PVQB02000963">
    <property type="protein sequence ID" value="KAF4332849.1"/>
    <property type="molecule type" value="Genomic_DNA"/>
</dbReference>
<reference evidence="9" key="2">
    <citation type="submission" date="2020-02" db="EMBL/GenBank/DDBJ databases">
        <title>Identification and distribution of gene clusters putatively required for synthesis of sphingolipid metabolism inhibitors in phylogenetically diverse species of the filamentous fungus Fusarium.</title>
        <authorList>
            <person name="Kim H.-S."/>
            <person name="Busman M."/>
            <person name="Brown D.W."/>
            <person name="Divon H."/>
            <person name="Uhlig S."/>
            <person name="Proctor R.H."/>
        </authorList>
    </citation>
    <scope>NUCLEOTIDE SEQUENCE</scope>
    <source>
        <strain evidence="9">NRRL 25174</strain>
    </source>
</reference>
<keyword evidence="6 8" id="KW-0503">Monooxygenase</keyword>
<proteinExistence type="inferred from homology"/>
<gene>
    <name evidence="9" type="ORF">FBEOM_13342</name>
</gene>
<dbReference type="Proteomes" id="UP000730481">
    <property type="component" value="Unassembled WGS sequence"/>
</dbReference>
<dbReference type="Pfam" id="PF00067">
    <property type="entry name" value="p450"/>
    <property type="match status" value="1"/>
</dbReference>
<dbReference type="GO" id="GO:0016705">
    <property type="term" value="F:oxidoreductase activity, acting on paired donors, with incorporation or reduction of molecular oxygen"/>
    <property type="evidence" value="ECO:0007669"/>
    <property type="project" value="InterPro"/>
</dbReference>
<dbReference type="OrthoDB" id="1844152at2759"/>
<dbReference type="PANTHER" id="PTHR46206">
    <property type="entry name" value="CYTOCHROME P450"/>
    <property type="match status" value="1"/>
</dbReference>
<dbReference type="InterPro" id="IPR002403">
    <property type="entry name" value="Cyt_P450_E_grp-IV"/>
</dbReference>
<dbReference type="AlphaFoldDB" id="A0A9P5DS70"/>
<accession>A0A9P5DS70</accession>
<keyword evidence="5 7" id="KW-0408">Iron</keyword>
<dbReference type="InterPro" id="IPR017972">
    <property type="entry name" value="Cyt_P450_CS"/>
</dbReference>
<evidence type="ECO:0000313" key="10">
    <source>
        <dbReference type="Proteomes" id="UP000730481"/>
    </source>
</evidence>
<evidence type="ECO:0000256" key="5">
    <source>
        <dbReference type="ARBA" id="ARBA00023004"/>
    </source>
</evidence>
<dbReference type="PRINTS" id="PR00465">
    <property type="entry name" value="EP450IV"/>
</dbReference>
<dbReference type="SUPFAM" id="SSF48264">
    <property type="entry name" value="Cytochrome P450"/>
    <property type="match status" value="1"/>
</dbReference>
<dbReference type="InterPro" id="IPR001128">
    <property type="entry name" value="Cyt_P450"/>
</dbReference>
<keyword evidence="10" id="KW-1185">Reference proteome</keyword>
<comment type="similarity">
    <text evidence="2 8">Belongs to the cytochrome P450 family.</text>
</comment>
<feature type="binding site" description="axial binding residue" evidence="7">
    <location>
        <position position="461"/>
    </location>
    <ligand>
        <name>heme</name>
        <dbReference type="ChEBI" id="CHEBI:30413"/>
    </ligand>
    <ligandPart>
        <name>Fe</name>
        <dbReference type="ChEBI" id="CHEBI:18248"/>
    </ligandPart>
</feature>
<dbReference type="CDD" id="cd11041">
    <property type="entry name" value="CYP503A1-like"/>
    <property type="match status" value="1"/>
</dbReference>
<organism evidence="9 10">
    <name type="scientific">Fusarium beomiforme</name>
    <dbReference type="NCBI Taxonomy" id="44412"/>
    <lineage>
        <taxon>Eukaryota</taxon>
        <taxon>Fungi</taxon>
        <taxon>Dikarya</taxon>
        <taxon>Ascomycota</taxon>
        <taxon>Pezizomycotina</taxon>
        <taxon>Sordariomycetes</taxon>
        <taxon>Hypocreomycetidae</taxon>
        <taxon>Hypocreales</taxon>
        <taxon>Nectriaceae</taxon>
        <taxon>Fusarium</taxon>
        <taxon>Fusarium burgessii species complex</taxon>
    </lineage>
</organism>
<dbReference type="GO" id="GO:0020037">
    <property type="term" value="F:heme binding"/>
    <property type="evidence" value="ECO:0007669"/>
    <property type="project" value="InterPro"/>
</dbReference>
<dbReference type="PROSITE" id="PS00086">
    <property type="entry name" value="CYTOCHROME_P450"/>
    <property type="match status" value="1"/>
</dbReference>
<name>A0A9P5DS70_9HYPO</name>
<evidence type="ECO:0000256" key="4">
    <source>
        <dbReference type="ARBA" id="ARBA00023002"/>
    </source>
</evidence>
<evidence type="ECO:0000256" key="7">
    <source>
        <dbReference type="PIRSR" id="PIRSR602403-1"/>
    </source>
</evidence>